<accession>A0A9P1NP95</accession>
<keyword evidence="8 14" id="KW-1133">Transmembrane helix</keyword>
<comment type="miscellaneous">
    <text evidence="14">Bacitracin is thought to be involved in the inhibition of peptidoglycan synthesis by sequestering undecaprenyl diphosphate, thereby reducing the pool of lipid carrier available.</text>
</comment>
<keyword evidence="9 14" id="KW-0472">Membrane</keyword>
<dbReference type="GO" id="GO:0008360">
    <property type="term" value="P:regulation of cell shape"/>
    <property type="evidence" value="ECO:0007669"/>
    <property type="project" value="UniProtKB-KW"/>
</dbReference>
<comment type="similarity">
    <text evidence="2 14">Belongs to the UppP family.</text>
</comment>
<proteinExistence type="inferred from homology"/>
<evidence type="ECO:0000313" key="16">
    <source>
        <dbReference type="Proteomes" id="UP000007319"/>
    </source>
</evidence>
<dbReference type="AlphaFoldDB" id="A0A9P1NP95"/>
<evidence type="ECO:0000256" key="8">
    <source>
        <dbReference type="ARBA" id="ARBA00022989"/>
    </source>
</evidence>
<evidence type="ECO:0000256" key="1">
    <source>
        <dbReference type="ARBA" id="ARBA00004651"/>
    </source>
</evidence>
<keyword evidence="5 14" id="KW-1003">Cell membrane</keyword>
<dbReference type="GO" id="GO:0071555">
    <property type="term" value="P:cell wall organization"/>
    <property type="evidence" value="ECO:0007669"/>
    <property type="project" value="UniProtKB-KW"/>
</dbReference>
<dbReference type="HAMAP" id="MF_01006">
    <property type="entry name" value="Undec_diphosphatase"/>
    <property type="match status" value="1"/>
</dbReference>
<evidence type="ECO:0000256" key="7">
    <source>
        <dbReference type="ARBA" id="ARBA00022801"/>
    </source>
</evidence>
<dbReference type="GO" id="GO:0046677">
    <property type="term" value="P:response to antibiotic"/>
    <property type="evidence" value="ECO:0007669"/>
    <property type="project" value="UniProtKB-UniRule"/>
</dbReference>
<evidence type="ECO:0000256" key="10">
    <source>
        <dbReference type="ARBA" id="ARBA00023251"/>
    </source>
</evidence>
<feature type="transmembrane region" description="Helical" evidence="14">
    <location>
        <begin position="49"/>
        <end position="68"/>
    </location>
</feature>
<dbReference type="NCBIfam" id="NF001389">
    <property type="entry name" value="PRK00281.1-2"/>
    <property type="match status" value="1"/>
</dbReference>
<comment type="function">
    <text evidence="14">Catalyzes the dephosphorylation of undecaprenyl diphosphate (UPP). Confers resistance to bacitracin.</text>
</comment>
<evidence type="ECO:0000313" key="15">
    <source>
        <dbReference type="EMBL" id="CCD00573.1"/>
    </source>
</evidence>
<sequence length="271" mass="28730">MLIDQYLDAALLGLIEGLTEFLPVSSTGHLIIFDTLLGFEGPPGKVFEVVIQLGAILAICTVYFARLWKVVTGLKDDPGARHFAMAVILAFLPAMVLGAALHGVIKAVLFNPTVVSIALILGGVAILMAERLVPAPRYHQIERFPAPLALKIGLCQCLALVPGVSRSGATILGSLLMGVDRRTAAEFSFFLAIPTMAGATVYDLYKNWSLMTVDSALLIGVGFVTAFIRGGAGGQGAGGLRRALRLRALRLVPHRHRVGDAGVPLSVKSRP</sequence>
<evidence type="ECO:0000256" key="12">
    <source>
        <dbReference type="ARBA" id="ARBA00032932"/>
    </source>
</evidence>
<evidence type="ECO:0000256" key="5">
    <source>
        <dbReference type="ARBA" id="ARBA00022475"/>
    </source>
</evidence>
<keyword evidence="6 14" id="KW-0812">Transmembrane</keyword>
<keyword evidence="16" id="KW-1185">Reference proteome</keyword>
<evidence type="ECO:0000256" key="6">
    <source>
        <dbReference type="ARBA" id="ARBA00022692"/>
    </source>
</evidence>
<evidence type="ECO:0000256" key="9">
    <source>
        <dbReference type="ARBA" id="ARBA00023136"/>
    </source>
</evidence>
<dbReference type="InterPro" id="IPR003824">
    <property type="entry name" value="UppP"/>
</dbReference>
<feature type="transmembrane region" description="Helical" evidence="14">
    <location>
        <begin position="217"/>
        <end position="240"/>
    </location>
</feature>
<comment type="catalytic activity">
    <reaction evidence="13 14">
        <text>di-trans,octa-cis-undecaprenyl diphosphate + H2O = di-trans,octa-cis-undecaprenyl phosphate + phosphate + H(+)</text>
        <dbReference type="Rhea" id="RHEA:28094"/>
        <dbReference type="ChEBI" id="CHEBI:15377"/>
        <dbReference type="ChEBI" id="CHEBI:15378"/>
        <dbReference type="ChEBI" id="CHEBI:43474"/>
        <dbReference type="ChEBI" id="CHEBI:58405"/>
        <dbReference type="ChEBI" id="CHEBI:60392"/>
        <dbReference type="EC" id="3.6.1.27"/>
    </reaction>
</comment>
<keyword evidence="14" id="KW-0133">Cell shape</keyword>
<evidence type="ECO:0000256" key="2">
    <source>
        <dbReference type="ARBA" id="ARBA00010621"/>
    </source>
</evidence>
<evidence type="ECO:0000256" key="11">
    <source>
        <dbReference type="ARBA" id="ARBA00032707"/>
    </source>
</evidence>
<keyword evidence="14" id="KW-0961">Cell wall biogenesis/degradation</keyword>
<organism evidence="15 16">
    <name type="scientific">Azospirillum baldaniorum</name>
    <dbReference type="NCBI Taxonomy" id="1064539"/>
    <lineage>
        <taxon>Bacteria</taxon>
        <taxon>Pseudomonadati</taxon>
        <taxon>Pseudomonadota</taxon>
        <taxon>Alphaproteobacteria</taxon>
        <taxon>Rhodospirillales</taxon>
        <taxon>Azospirillaceae</taxon>
        <taxon>Azospirillum</taxon>
    </lineage>
</organism>
<gene>
    <name evidence="14 15" type="primary">uppP</name>
    <name evidence="15" type="ORF">AZOBR_p1110037</name>
</gene>
<geneLocation type="plasmid" evidence="15 16">
    <name>AZOBR_p1</name>
</geneLocation>
<dbReference type="GO" id="GO:0050380">
    <property type="term" value="F:undecaprenyl-diphosphatase activity"/>
    <property type="evidence" value="ECO:0007669"/>
    <property type="project" value="UniProtKB-UniRule"/>
</dbReference>
<dbReference type="EC" id="3.6.1.27" evidence="3 14"/>
<evidence type="ECO:0000256" key="4">
    <source>
        <dbReference type="ARBA" id="ARBA00021581"/>
    </source>
</evidence>
<dbReference type="PANTHER" id="PTHR30622">
    <property type="entry name" value="UNDECAPRENYL-DIPHOSPHATASE"/>
    <property type="match status" value="1"/>
</dbReference>
<protein>
    <recommendedName>
        <fullName evidence="4 14">Undecaprenyl-diphosphatase</fullName>
        <ecNumber evidence="3 14">3.6.1.27</ecNumber>
    </recommendedName>
    <alternativeName>
        <fullName evidence="12 14">Bacitracin resistance protein</fullName>
    </alternativeName>
    <alternativeName>
        <fullName evidence="11 14">Undecaprenyl pyrophosphate phosphatase</fullName>
    </alternativeName>
</protein>
<dbReference type="GO" id="GO:0005886">
    <property type="term" value="C:plasma membrane"/>
    <property type="evidence" value="ECO:0007669"/>
    <property type="project" value="UniProtKB-SubCell"/>
</dbReference>
<feature type="transmembrane region" description="Helical" evidence="14">
    <location>
        <begin position="107"/>
        <end position="129"/>
    </location>
</feature>
<keyword evidence="10 14" id="KW-0046">Antibiotic resistance</keyword>
<keyword evidence="14" id="KW-0573">Peptidoglycan synthesis</keyword>
<comment type="subcellular location">
    <subcellularLocation>
        <location evidence="1 14">Cell membrane</location>
        <topology evidence="1 14">Multi-pass membrane protein</topology>
    </subcellularLocation>
</comment>
<feature type="transmembrane region" description="Helical" evidence="14">
    <location>
        <begin position="80"/>
        <end position="101"/>
    </location>
</feature>
<evidence type="ECO:0000256" key="3">
    <source>
        <dbReference type="ARBA" id="ARBA00012374"/>
    </source>
</evidence>
<dbReference type="EMBL" id="HE577328">
    <property type="protein sequence ID" value="CCD00573.1"/>
    <property type="molecule type" value="Genomic_DNA"/>
</dbReference>
<dbReference type="Pfam" id="PF02673">
    <property type="entry name" value="BacA"/>
    <property type="match status" value="1"/>
</dbReference>
<name>A0A9P1NP95_9PROT</name>
<feature type="transmembrane region" description="Helical" evidence="14">
    <location>
        <begin position="187"/>
        <end position="205"/>
    </location>
</feature>
<dbReference type="GO" id="GO:0009252">
    <property type="term" value="P:peptidoglycan biosynthetic process"/>
    <property type="evidence" value="ECO:0007669"/>
    <property type="project" value="UniProtKB-KW"/>
</dbReference>
<evidence type="ECO:0000256" key="13">
    <source>
        <dbReference type="ARBA" id="ARBA00047594"/>
    </source>
</evidence>
<evidence type="ECO:0000256" key="14">
    <source>
        <dbReference type="HAMAP-Rule" id="MF_01006"/>
    </source>
</evidence>
<reference evidence="15 16" key="1">
    <citation type="journal article" date="2011" name="PLoS Genet.">
        <title>Azospirillum genomes reveal transition of bacteria from aquatic to terrestrial environments.</title>
        <authorList>
            <person name="Wisniewski-Dye F."/>
            <person name="Borziak K."/>
            <person name="Khalsa-Moyers G."/>
            <person name="Alexandre G."/>
            <person name="Sukharnikov L.O."/>
            <person name="Wuichet K."/>
            <person name="Hurst G.B."/>
            <person name="McDonald W.H."/>
            <person name="Robertson J.S."/>
            <person name="Barbe V."/>
            <person name="Calteau A."/>
            <person name="Rouy Z."/>
            <person name="Mangenot S."/>
            <person name="Prigent-Combaret C."/>
            <person name="Normand P."/>
            <person name="Boyer M."/>
            <person name="Siguier P."/>
            <person name="Dessaux Y."/>
            <person name="Elmerich C."/>
            <person name="Condemine G."/>
            <person name="Krishnen G."/>
            <person name="Kennedy I."/>
            <person name="Paterson A.H."/>
            <person name="Gonzalez V."/>
            <person name="Mavingui P."/>
            <person name="Zhulin I.B."/>
        </authorList>
    </citation>
    <scope>NUCLEOTIDE SEQUENCE [LARGE SCALE GENOMIC DNA]</scope>
    <source>
        <strain evidence="15 16">Sp245</strain>
    </source>
</reference>
<dbReference type="KEGG" id="abs:AZOBR_p1110037"/>
<dbReference type="Proteomes" id="UP000007319">
    <property type="component" value="Plasmid AZOBR_p1"/>
</dbReference>
<keyword evidence="15" id="KW-0614">Plasmid</keyword>
<keyword evidence="7 14" id="KW-0378">Hydrolase</keyword>
<dbReference type="PANTHER" id="PTHR30622:SF3">
    <property type="entry name" value="UNDECAPRENYL-DIPHOSPHATASE"/>
    <property type="match status" value="1"/>
</dbReference>